<feature type="transmembrane region" description="Helical" evidence="1">
    <location>
        <begin position="97"/>
        <end position="116"/>
    </location>
</feature>
<feature type="transmembrane region" description="Helical" evidence="1">
    <location>
        <begin position="68"/>
        <end position="85"/>
    </location>
</feature>
<dbReference type="OrthoDB" id="798211at2"/>
<organism evidence="2 3">
    <name type="scientific">Pedobacter insulae</name>
    <dbReference type="NCBI Taxonomy" id="414048"/>
    <lineage>
        <taxon>Bacteria</taxon>
        <taxon>Pseudomonadati</taxon>
        <taxon>Bacteroidota</taxon>
        <taxon>Sphingobacteriia</taxon>
        <taxon>Sphingobacteriales</taxon>
        <taxon>Sphingobacteriaceae</taxon>
        <taxon>Pedobacter</taxon>
    </lineage>
</organism>
<feature type="transmembrane region" description="Helical" evidence="1">
    <location>
        <begin position="42"/>
        <end position="62"/>
    </location>
</feature>
<dbReference type="RefSeq" id="WP_090992601.1">
    <property type="nucleotide sequence ID" value="NZ_FOPP01000003.1"/>
</dbReference>
<keyword evidence="1" id="KW-1133">Transmembrane helix</keyword>
<evidence type="ECO:0000313" key="2">
    <source>
        <dbReference type="EMBL" id="SFG89346.1"/>
    </source>
</evidence>
<dbReference type="EMBL" id="FOPP01000003">
    <property type="protein sequence ID" value="SFG89346.1"/>
    <property type="molecule type" value="Genomic_DNA"/>
</dbReference>
<proteinExistence type="predicted"/>
<dbReference type="AlphaFoldDB" id="A0A1I2VP91"/>
<keyword evidence="1" id="KW-0472">Membrane</keyword>
<reference evidence="2 3" key="1">
    <citation type="submission" date="2016-10" db="EMBL/GenBank/DDBJ databases">
        <authorList>
            <person name="de Groot N.N."/>
        </authorList>
    </citation>
    <scope>NUCLEOTIDE SEQUENCE [LARGE SCALE GENOMIC DNA]</scope>
    <source>
        <strain evidence="2 3">DSM 18684</strain>
    </source>
</reference>
<keyword evidence="1" id="KW-0812">Transmembrane</keyword>
<sequence length="117" mass="12929">MATLKTTTAANWIAANEKAPSNDSAWKKYLAFVDGQKNNSTLWFLISLSIHAAILLPLPLILIGFFNAPISFLVITMFCFFTNFVANMGGSGIRTTFTCFLFSLLIHIGMIFWVVAS</sequence>
<accession>A0A1I2VP91</accession>
<name>A0A1I2VP91_9SPHI</name>
<dbReference type="STRING" id="414048.SAMN04489864_10375"/>
<keyword evidence="3" id="KW-1185">Reference proteome</keyword>
<evidence type="ECO:0000256" key="1">
    <source>
        <dbReference type="SAM" id="Phobius"/>
    </source>
</evidence>
<protein>
    <submittedName>
        <fullName evidence="2">Uncharacterized protein</fullName>
    </submittedName>
</protein>
<gene>
    <name evidence="2" type="ORF">SAMN04489864_10375</name>
</gene>
<evidence type="ECO:0000313" key="3">
    <source>
        <dbReference type="Proteomes" id="UP000199666"/>
    </source>
</evidence>
<dbReference type="Proteomes" id="UP000199666">
    <property type="component" value="Unassembled WGS sequence"/>
</dbReference>